<protein>
    <recommendedName>
        <fullName evidence="5">Xylanolytic transcriptional activator regulatory domain-containing protein</fullName>
    </recommendedName>
</protein>
<dbReference type="EMBL" id="JAPZBR010000005">
    <property type="protein sequence ID" value="KAJ5354141.1"/>
    <property type="molecule type" value="Genomic_DNA"/>
</dbReference>
<dbReference type="Pfam" id="PF04082">
    <property type="entry name" value="Fungal_trans"/>
    <property type="match status" value="1"/>
</dbReference>
<evidence type="ECO:0000313" key="6">
    <source>
        <dbReference type="EMBL" id="KAJ5354141.1"/>
    </source>
</evidence>
<reference evidence="6" key="1">
    <citation type="submission" date="2022-12" db="EMBL/GenBank/DDBJ databases">
        <authorList>
            <person name="Petersen C."/>
        </authorList>
    </citation>
    <scope>NUCLEOTIDE SEQUENCE</scope>
    <source>
        <strain evidence="6">IBT 35675</strain>
    </source>
</reference>
<keyword evidence="2" id="KW-0479">Metal-binding</keyword>
<comment type="subcellular location">
    <subcellularLocation>
        <location evidence="1">Nucleus</location>
    </subcellularLocation>
</comment>
<dbReference type="GO" id="GO:0003700">
    <property type="term" value="F:DNA-binding transcription factor activity"/>
    <property type="evidence" value="ECO:0007669"/>
    <property type="project" value="InterPro"/>
</dbReference>
<evidence type="ECO:0000256" key="2">
    <source>
        <dbReference type="ARBA" id="ARBA00022723"/>
    </source>
</evidence>
<accession>A0A9W9R5X4</accession>
<dbReference type="GO" id="GO:0003677">
    <property type="term" value="F:DNA binding"/>
    <property type="evidence" value="ECO:0007669"/>
    <property type="project" value="UniProtKB-KW"/>
</dbReference>
<evidence type="ECO:0000313" key="7">
    <source>
        <dbReference type="Proteomes" id="UP001148299"/>
    </source>
</evidence>
<dbReference type="InterPro" id="IPR007219">
    <property type="entry name" value="XnlR_reg_dom"/>
</dbReference>
<evidence type="ECO:0000256" key="1">
    <source>
        <dbReference type="ARBA" id="ARBA00004123"/>
    </source>
</evidence>
<gene>
    <name evidence="6" type="ORF">N7541_006705</name>
</gene>
<organism evidence="6 7">
    <name type="scientific">Penicillium brevicompactum</name>
    <dbReference type="NCBI Taxonomy" id="5074"/>
    <lineage>
        <taxon>Eukaryota</taxon>
        <taxon>Fungi</taxon>
        <taxon>Dikarya</taxon>
        <taxon>Ascomycota</taxon>
        <taxon>Pezizomycotina</taxon>
        <taxon>Eurotiomycetes</taxon>
        <taxon>Eurotiomycetidae</taxon>
        <taxon>Eurotiales</taxon>
        <taxon>Aspergillaceae</taxon>
        <taxon>Penicillium</taxon>
    </lineage>
</organism>
<dbReference type="Proteomes" id="UP001148299">
    <property type="component" value="Unassembled WGS sequence"/>
</dbReference>
<dbReference type="GO" id="GO:0008270">
    <property type="term" value="F:zinc ion binding"/>
    <property type="evidence" value="ECO:0007669"/>
    <property type="project" value="InterPro"/>
</dbReference>
<dbReference type="SMART" id="SM00906">
    <property type="entry name" value="Fungal_trans"/>
    <property type="match status" value="1"/>
</dbReference>
<evidence type="ECO:0000259" key="5">
    <source>
        <dbReference type="SMART" id="SM00906"/>
    </source>
</evidence>
<dbReference type="InterPro" id="IPR050987">
    <property type="entry name" value="AtrR-like"/>
</dbReference>
<comment type="caution">
    <text evidence="6">The sequence shown here is derived from an EMBL/GenBank/DDBJ whole genome shotgun (WGS) entry which is preliminary data.</text>
</comment>
<evidence type="ECO:0000256" key="4">
    <source>
        <dbReference type="ARBA" id="ARBA00023242"/>
    </source>
</evidence>
<keyword evidence="3" id="KW-0238">DNA-binding</keyword>
<dbReference type="PANTHER" id="PTHR46910">
    <property type="entry name" value="TRANSCRIPTION FACTOR PDR1"/>
    <property type="match status" value="1"/>
</dbReference>
<name>A0A9W9R5X4_PENBR</name>
<dbReference type="GO" id="GO:0005634">
    <property type="term" value="C:nucleus"/>
    <property type="evidence" value="ECO:0007669"/>
    <property type="project" value="UniProtKB-SubCell"/>
</dbReference>
<reference evidence="6" key="2">
    <citation type="journal article" date="2023" name="IMA Fungus">
        <title>Comparative genomic study of the Penicillium genus elucidates a diverse pangenome and 15 lateral gene transfer events.</title>
        <authorList>
            <person name="Petersen C."/>
            <person name="Sorensen T."/>
            <person name="Nielsen M.R."/>
            <person name="Sondergaard T.E."/>
            <person name="Sorensen J.L."/>
            <person name="Fitzpatrick D.A."/>
            <person name="Frisvad J.C."/>
            <person name="Nielsen K.L."/>
        </authorList>
    </citation>
    <scope>NUCLEOTIDE SEQUENCE</scope>
    <source>
        <strain evidence="6">IBT 35675</strain>
    </source>
</reference>
<keyword evidence="4" id="KW-0539">Nucleus</keyword>
<dbReference type="AlphaFoldDB" id="A0A9W9R5X4"/>
<proteinExistence type="predicted"/>
<dbReference type="PANTHER" id="PTHR46910:SF3">
    <property type="entry name" value="HALOTOLERANCE PROTEIN 9-RELATED"/>
    <property type="match status" value="1"/>
</dbReference>
<feature type="domain" description="Xylanolytic transcriptional activator regulatory" evidence="5">
    <location>
        <begin position="209"/>
        <end position="281"/>
    </location>
</feature>
<keyword evidence="7" id="KW-1185">Reference proteome</keyword>
<sequence>MCLLNYLMIQLKSSANVSYGQALVSLIQKLALFNFMRIHQRISRKTNEPLQGPDGKSVPVGLKKWGLERFMFMYGADDSNFFESRPDVYFSREMGDALIRDYFKFIHPQMPVLAYSDVVDVWNEFWRGPLHKRYSPKGRGVFFVVLALGARVTTYQDTQNRFVQEDWGDYFAERADKCTLAFQEPSLRGTHFLLLKAMYALQVMRPNEAYLYLGYAARCALALGINKAQVTDGMSMAANRLRVTFWSLYATEKLSALFTGRPSCLQDSHIDALHPIDMPSLTEVLEFDDPSSIFPATKCSWVRAVAEMGRIADQISIGVYSPKTIEHISDILKVQETLKECDMALESITQCLPSYLHFFDADLPIGAVWQEVQRATLGLNYYLTRMLMHRPALVFATFFKSKAEAEESAAGHMRLHQSMNASTTAAKQIIHLMHDILFTRFPEMRFDGSIATYLVSACVTLVYDVLDDGTTAESAKDLFAEVELGIHCLDQIKHAGPTSGKLLSLDLLKFAKAALSTSSNPVASNWDVGALFPWLQYVLIQKSAVTHLFKNTDTFIKGKF</sequence>
<dbReference type="GO" id="GO:0006351">
    <property type="term" value="P:DNA-templated transcription"/>
    <property type="evidence" value="ECO:0007669"/>
    <property type="project" value="InterPro"/>
</dbReference>
<dbReference type="CDD" id="cd12148">
    <property type="entry name" value="fungal_TF_MHR"/>
    <property type="match status" value="1"/>
</dbReference>
<evidence type="ECO:0000256" key="3">
    <source>
        <dbReference type="ARBA" id="ARBA00023125"/>
    </source>
</evidence>